<feature type="region of interest" description="Disordered" evidence="3">
    <location>
        <begin position="415"/>
        <end position="436"/>
    </location>
</feature>
<accession>A0A177AY73</accession>
<feature type="domain" description="DH" evidence="5">
    <location>
        <begin position="896"/>
        <end position="1080"/>
    </location>
</feature>
<evidence type="ECO:0000259" key="5">
    <source>
        <dbReference type="PROSITE" id="PS50010"/>
    </source>
</evidence>
<evidence type="ECO:0000313" key="7">
    <source>
        <dbReference type="Proteomes" id="UP000078046"/>
    </source>
</evidence>
<gene>
    <name evidence="6" type="ORF">A3Q56_05323</name>
</gene>
<dbReference type="InterPro" id="IPR036028">
    <property type="entry name" value="SH3-like_dom_sf"/>
</dbReference>
<dbReference type="Proteomes" id="UP000078046">
    <property type="component" value="Unassembled WGS sequence"/>
</dbReference>
<name>A0A177AY73_9BILA</name>
<evidence type="ECO:0000256" key="3">
    <source>
        <dbReference type="SAM" id="MobiDB-lite"/>
    </source>
</evidence>
<dbReference type="CDD" id="cd00174">
    <property type="entry name" value="SH3"/>
    <property type="match status" value="1"/>
</dbReference>
<dbReference type="PROSITE" id="PS50002">
    <property type="entry name" value="SH3"/>
    <property type="match status" value="1"/>
</dbReference>
<protein>
    <submittedName>
        <fullName evidence="6">Uncharacterized protein</fullName>
    </submittedName>
</protein>
<dbReference type="Gene3D" id="1.20.900.10">
    <property type="entry name" value="Dbl homology (DH) domain"/>
    <property type="match status" value="1"/>
</dbReference>
<dbReference type="PROSITE" id="PS50010">
    <property type="entry name" value="DH_2"/>
    <property type="match status" value="1"/>
</dbReference>
<dbReference type="InterPro" id="IPR001452">
    <property type="entry name" value="SH3_domain"/>
</dbReference>
<keyword evidence="7" id="KW-1185">Reference proteome</keyword>
<feature type="compositionally biased region" description="Polar residues" evidence="3">
    <location>
        <begin position="360"/>
        <end position="369"/>
    </location>
</feature>
<dbReference type="SMART" id="SM00326">
    <property type="entry name" value="SH3"/>
    <property type="match status" value="3"/>
</dbReference>
<feature type="region of interest" description="Disordered" evidence="3">
    <location>
        <begin position="344"/>
        <end position="372"/>
    </location>
</feature>
<evidence type="ECO:0000256" key="2">
    <source>
        <dbReference type="PROSITE-ProRule" id="PRU00192"/>
    </source>
</evidence>
<dbReference type="SMART" id="SM00325">
    <property type="entry name" value="RhoGEF"/>
    <property type="match status" value="1"/>
</dbReference>
<comment type="caution">
    <text evidence="6">The sequence shown here is derived from an EMBL/GenBank/DDBJ whole genome shotgun (WGS) entry which is preliminary data.</text>
</comment>
<evidence type="ECO:0000259" key="4">
    <source>
        <dbReference type="PROSITE" id="PS50002"/>
    </source>
</evidence>
<reference evidence="6 7" key="1">
    <citation type="submission" date="2016-04" db="EMBL/GenBank/DDBJ databases">
        <title>The genome of Intoshia linei affirms orthonectids as highly simplified spiralians.</title>
        <authorList>
            <person name="Mikhailov K.V."/>
            <person name="Slusarev G.S."/>
            <person name="Nikitin M.A."/>
            <person name="Logacheva M.D."/>
            <person name="Penin A."/>
            <person name="Aleoshin V."/>
            <person name="Panchin Y.V."/>
        </authorList>
    </citation>
    <scope>NUCLEOTIDE SEQUENCE [LARGE SCALE GENOMIC DNA]</scope>
    <source>
        <strain evidence="6">Intl2013</strain>
        <tissue evidence="6">Whole animal</tissue>
    </source>
</reference>
<dbReference type="SUPFAM" id="SSF48065">
    <property type="entry name" value="DBL homology domain (DH-domain)"/>
    <property type="match status" value="1"/>
</dbReference>
<dbReference type="EMBL" id="LWCA01000786">
    <property type="protein sequence ID" value="OAF66948.1"/>
    <property type="molecule type" value="Genomic_DNA"/>
</dbReference>
<dbReference type="OrthoDB" id="4066896at2759"/>
<dbReference type="SUPFAM" id="SSF50044">
    <property type="entry name" value="SH3-domain"/>
    <property type="match status" value="3"/>
</dbReference>
<dbReference type="InterPro" id="IPR035899">
    <property type="entry name" value="DBL_dom_sf"/>
</dbReference>
<evidence type="ECO:0000256" key="1">
    <source>
        <dbReference type="ARBA" id="ARBA00022443"/>
    </source>
</evidence>
<dbReference type="Pfam" id="PF00621">
    <property type="entry name" value="RhoGEF"/>
    <property type="match status" value="1"/>
</dbReference>
<keyword evidence="1 2" id="KW-0728">SH3 domain</keyword>
<proteinExistence type="predicted"/>
<evidence type="ECO:0000313" key="6">
    <source>
        <dbReference type="EMBL" id="OAF66948.1"/>
    </source>
</evidence>
<dbReference type="GO" id="GO:0005085">
    <property type="term" value="F:guanyl-nucleotide exchange factor activity"/>
    <property type="evidence" value="ECO:0007669"/>
    <property type="project" value="InterPro"/>
</dbReference>
<organism evidence="6 7">
    <name type="scientific">Intoshia linei</name>
    <dbReference type="NCBI Taxonomy" id="1819745"/>
    <lineage>
        <taxon>Eukaryota</taxon>
        <taxon>Metazoa</taxon>
        <taxon>Spiralia</taxon>
        <taxon>Lophotrochozoa</taxon>
        <taxon>Mesozoa</taxon>
        <taxon>Orthonectida</taxon>
        <taxon>Rhopaluridae</taxon>
        <taxon>Intoshia</taxon>
    </lineage>
</organism>
<feature type="domain" description="SH3" evidence="4">
    <location>
        <begin position="2"/>
        <end position="79"/>
    </location>
</feature>
<dbReference type="InterPro" id="IPR000219">
    <property type="entry name" value="DH_dom"/>
</dbReference>
<sequence>MPAVKFYKSLYKYADGDDLGKCGQLMADDIIDQFIKFEKNELFMVRVDVSNEDWLYARCLSYSDRIGFIPSNHVELLKCDYLDLFNFVSGRLRITLFEFSSNYETCLSFDEGELLHETGHHNENWGYGTIFKHETMKKFPYNYTALISLDRFKSEFEAPLNELSSRVNDSRNQESTNVKCRINLDFDAVMDNEMSVKHGDIVSIVKKLDEHFVMATVYPHNDITGRLPTFILDPYEGELSDMSTQKSSSESEDILYPYERRNSNQRENSVGYNYSYHAENTFKNVSTENLQEYHTLQSSPNYMQTNLDYNNYNNRDHVDTFSPLNVSLSSDSSRYLSIKQGRFSSSSDLTDDYGRDSDETTQQSYNKENANIKRPSVCNESLKPITLSSSRVIDLPSRPSVSIIRRKSKRIAPDVPIRPNLNRTPEKNKRGVRTLSKSKDVHISSPVLKSTTYEGDVIKNFSQMTLKSKMNSLRKYDIKPIPNIPRPKVYHRKNVISGNDIYAQVKKDRNVKINSRKEVKNYNILEKPVSSASHYRISNILDQDDVIKADENEPNSKLLFGDDSFENNWTRFSGRENEGFDSMDIFSDSDKSASLTCKDVKAITNFENHIDKTVLNIDFTPLKPSNVLNKHDIERERLECNTLKPLIPSTVNNSNNLKKPDKGTNLFDIFSTAQNQSKSGDKNNNINPSDCIFDIFDTNKNTLLPFEKSKIPMSDYFENKETVKSTSLIDPTFMDELLSISKSTLVNKPKNIIVEKESSSICKKASKPTNFIPLLVPQNNQVFDTNFSRMSIVEPSSRLNEHMHTSTDSTLNKVDKIELLPLEPTKYTFNNKNQYNAINIIQPLAVKTKVNINDSPLKADFTNFESNEILNLQDNQDVSFNQSFSNKKDFKKTKSSLKYIIKEIHDSEFSFFTFTVKFIKIIQEKIEFINQEIPLIMKSLKDICKCSHFILTSFGNFNYEEFVSSSQMYFPIDEIFSQNFDLIKSSYEFYVTHYERVQKNIVQCLNSKGDEIFKSIVDAIKSQNIGYNIESVIMRPFQRITKYPLFFKSMLSELKNDDKYGNYQDLYNSYVNILQDINQSHKIVDSFKRISRHNKSYKKQNVELSRKALAKFDSNPHDVWTEQFTELCKLIKYVESFKNCTIFQIESLGNLSISTLNIWLDFKHISVNDRLDHRHIKLVTTVYNMANKEVDFLKTGVVKEILEPLEKLKKLICNAKGYMLKRQDLVTKINANPNNEEYLESFNVVHNVLCSEWPILYSKSPKIAYHLLHRYIEIIKLFMQRCNCYLEQSLKLCDLCDDPSSISTQYHKTYLVNMHPVTKLLQDIHLTNFFVNSLVAVIQISKTKKYRMCLVYSFDKKIFGWMHIENLSNIIEIDVKDTVFSIFDINTNTPKHAYEIEIGDTLDILKSKGETPLSPLIVYKNEKQHEIPRITIYKLSFLNIKKMVFI</sequence>
<dbReference type="Gene3D" id="2.30.30.40">
    <property type="entry name" value="SH3 Domains"/>
    <property type="match status" value="3"/>
</dbReference>